<evidence type="ECO:0000313" key="6">
    <source>
        <dbReference type="EMBL" id="MBO8464498.1"/>
    </source>
</evidence>
<evidence type="ECO:0000256" key="4">
    <source>
        <dbReference type="PIRSR" id="PIRSR006806-1"/>
    </source>
</evidence>
<comment type="caution">
    <text evidence="6">The sequence shown here is derived from an EMBL/GenBank/DDBJ whole genome shotgun (WGS) entry which is preliminary data.</text>
</comment>
<feature type="binding site" evidence="4">
    <location>
        <position position="54"/>
    </location>
    <ligand>
        <name>substrate</name>
    </ligand>
</feature>
<keyword evidence="3 4" id="KW-0067">ATP-binding</keyword>
<evidence type="ECO:0000256" key="5">
    <source>
        <dbReference type="RuleBase" id="RU361279"/>
    </source>
</evidence>
<comment type="cofactor">
    <cofactor evidence="5">
        <name>Mg(2+)</name>
        <dbReference type="ChEBI" id="CHEBI:18420"/>
    </cofactor>
</comment>
<reference evidence="6" key="2">
    <citation type="journal article" date="2021" name="PeerJ">
        <title>Extensive microbial diversity within the chicken gut microbiome revealed by metagenomics and culture.</title>
        <authorList>
            <person name="Gilroy R."/>
            <person name="Ravi A."/>
            <person name="Getino M."/>
            <person name="Pursley I."/>
            <person name="Horton D.L."/>
            <person name="Alikhan N.F."/>
            <person name="Baker D."/>
            <person name="Gharbi K."/>
            <person name="Hall N."/>
            <person name="Watson M."/>
            <person name="Adriaenssens E.M."/>
            <person name="Foster-Nyarko E."/>
            <person name="Jarju S."/>
            <person name="Secka A."/>
            <person name="Antonio M."/>
            <person name="Oren A."/>
            <person name="Chaudhuri R.R."/>
            <person name="La Ragione R."/>
            <person name="Hildebrand F."/>
            <person name="Pallen M.J."/>
        </authorList>
    </citation>
    <scope>NUCLEOTIDE SEQUENCE</scope>
    <source>
        <strain evidence="6">10037</strain>
    </source>
</reference>
<name>A0A9D9I268_9BACT</name>
<sequence length="187" mass="20717">MEKKELRKLISGLKKQCPMEERLKRSETVISNLEKCPEWIEAGNILCYWSLPDEVFTHGLVVKAAASGKNVFLPVVNGEDLIVRQFTGIAEMHDGESYSIPEPQTGAREVSIDEINLVVVPGVAFDREGGRMGRGKGFYDRLLAGSRAWKTGICFDFQLVGSVPKEPHDILMDKVVSETFTGRDCGG</sequence>
<feature type="binding site" evidence="4">
    <location>
        <begin position="131"/>
        <end position="139"/>
    </location>
    <ligand>
        <name>ATP</name>
        <dbReference type="ChEBI" id="CHEBI:30616"/>
    </ligand>
</feature>
<evidence type="ECO:0000256" key="3">
    <source>
        <dbReference type="ARBA" id="ARBA00022840"/>
    </source>
</evidence>
<comment type="similarity">
    <text evidence="1 5">Belongs to the 5-formyltetrahydrofolate cyclo-ligase family.</text>
</comment>
<dbReference type="AlphaFoldDB" id="A0A9D9I268"/>
<dbReference type="Proteomes" id="UP000823597">
    <property type="component" value="Unassembled WGS sequence"/>
</dbReference>
<dbReference type="GO" id="GO:0009396">
    <property type="term" value="P:folic acid-containing compound biosynthetic process"/>
    <property type="evidence" value="ECO:0007669"/>
    <property type="project" value="TreeGrafter"/>
</dbReference>
<dbReference type="GO" id="GO:0030272">
    <property type="term" value="F:5-formyltetrahydrofolate cyclo-ligase activity"/>
    <property type="evidence" value="ECO:0007669"/>
    <property type="project" value="UniProtKB-EC"/>
</dbReference>
<keyword evidence="6" id="KW-0436">Ligase</keyword>
<dbReference type="InterPro" id="IPR002698">
    <property type="entry name" value="FTHF_cligase"/>
</dbReference>
<keyword evidence="2 4" id="KW-0547">Nucleotide-binding</keyword>
<protein>
    <recommendedName>
        <fullName evidence="5">5-formyltetrahydrofolate cyclo-ligase</fullName>
        <ecNumber evidence="5">6.3.3.2</ecNumber>
    </recommendedName>
</protein>
<keyword evidence="5" id="KW-0460">Magnesium</keyword>
<proteinExistence type="inferred from homology"/>
<accession>A0A9D9I268</accession>
<evidence type="ECO:0000256" key="1">
    <source>
        <dbReference type="ARBA" id="ARBA00010638"/>
    </source>
</evidence>
<dbReference type="GO" id="GO:0005524">
    <property type="term" value="F:ATP binding"/>
    <property type="evidence" value="ECO:0007669"/>
    <property type="project" value="UniProtKB-KW"/>
</dbReference>
<keyword evidence="5" id="KW-0479">Metal-binding</keyword>
<organism evidence="6 7">
    <name type="scientific">Candidatus Merdivivens pullistercoris</name>
    <dbReference type="NCBI Taxonomy" id="2840873"/>
    <lineage>
        <taxon>Bacteria</taxon>
        <taxon>Pseudomonadati</taxon>
        <taxon>Bacteroidota</taxon>
        <taxon>Bacteroidia</taxon>
        <taxon>Bacteroidales</taxon>
        <taxon>Muribaculaceae</taxon>
        <taxon>Muribaculaceae incertae sedis</taxon>
        <taxon>Candidatus Merdivivens</taxon>
    </lineage>
</organism>
<evidence type="ECO:0000313" key="7">
    <source>
        <dbReference type="Proteomes" id="UP000823597"/>
    </source>
</evidence>
<dbReference type="EMBL" id="JADIME010000009">
    <property type="protein sequence ID" value="MBO8464498.1"/>
    <property type="molecule type" value="Genomic_DNA"/>
</dbReference>
<gene>
    <name evidence="6" type="ORF">IAB93_00700</name>
</gene>
<dbReference type="PANTHER" id="PTHR23407:SF1">
    <property type="entry name" value="5-FORMYLTETRAHYDROFOLATE CYCLO-LIGASE"/>
    <property type="match status" value="1"/>
</dbReference>
<dbReference type="InterPro" id="IPR024185">
    <property type="entry name" value="FTHF_cligase-like_sf"/>
</dbReference>
<evidence type="ECO:0000256" key="2">
    <source>
        <dbReference type="ARBA" id="ARBA00022741"/>
    </source>
</evidence>
<dbReference type="GO" id="GO:0046872">
    <property type="term" value="F:metal ion binding"/>
    <property type="evidence" value="ECO:0007669"/>
    <property type="project" value="UniProtKB-KW"/>
</dbReference>
<dbReference type="Gene3D" id="3.40.50.10420">
    <property type="entry name" value="NagB/RpiA/CoA transferase-like"/>
    <property type="match status" value="1"/>
</dbReference>
<reference evidence="6" key="1">
    <citation type="submission" date="2020-10" db="EMBL/GenBank/DDBJ databases">
        <authorList>
            <person name="Gilroy R."/>
        </authorList>
    </citation>
    <scope>NUCLEOTIDE SEQUENCE</scope>
    <source>
        <strain evidence="6">10037</strain>
    </source>
</reference>
<comment type="catalytic activity">
    <reaction evidence="5">
        <text>(6S)-5-formyl-5,6,7,8-tetrahydrofolate + ATP = (6R)-5,10-methenyltetrahydrofolate + ADP + phosphate</text>
        <dbReference type="Rhea" id="RHEA:10488"/>
        <dbReference type="ChEBI" id="CHEBI:30616"/>
        <dbReference type="ChEBI" id="CHEBI:43474"/>
        <dbReference type="ChEBI" id="CHEBI:57455"/>
        <dbReference type="ChEBI" id="CHEBI:57457"/>
        <dbReference type="ChEBI" id="CHEBI:456216"/>
        <dbReference type="EC" id="6.3.3.2"/>
    </reaction>
</comment>
<dbReference type="GO" id="GO:0035999">
    <property type="term" value="P:tetrahydrofolate interconversion"/>
    <property type="evidence" value="ECO:0007669"/>
    <property type="project" value="TreeGrafter"/>
</dbReference>
<dbReference type="PANTHER" id="PTHR23407">
    <property type="entry name" value="ATPASE INHIBITOR/5-FORMYLTETRAHYDROFOLATE CYCLO-LIGASE"/>
    <property type="match status" value="1"/>
</dbReference>
<dbReference type="InterPro" id="IPR037171">
    <property type="entry name" value="NagB/RpiA_transferase-like"/>
</dbReference>
<dbReference type="Pfam" id="PF01812">
    <property type="entry name" value="5-FTHF_cyc-lig"/>
    <property type="match status" value="1"/>
</dbReference>
<dbReference type="EC" id="6.3.3.2" evidence="5"/>
<dbReference type="SUPFAM" id="SSF100950">
    <property type="entry name" value="NagB/RpiA/CoA transferase-like"/>
    <property type="match status" value="1"/>
</dbReference>
<dbReference type="NCBIfam" id="TIGR02727">
    <property type="entry name" value="MTHFS_bact"/>
    <property type="match status" value="1"/>
</dbReference>
<dbReference type="PIRSF" id="PIRSF006806">
    <property type="entry name" value="FTHF_cligase"/>
    <property type="match status" value="1"/>
</dbReference>
<feature type="binding site" evidence="4">
    <location>
        <begin position="3"/>
        <end position="7"/>
    </location>
    <ligand>
        <name>ATP</name>
        <dbReference type="ChEBI" id="CHEBI:30616"/>
    </ligand>
</feature>